<dbReference type="GO" id="GO:0005737">
    <property type="term" value="C:cytoplasm"/>
    <property type="evidence" value="ECO:0007669"/>
    <property type="project" value="TreeGrafter"/>
</dbReference>
<keyword evidence="1" id="KW-0479">Metal-binding</keyword>
<dbReference type="GO" id="GO:0046872">
    <property type="term" value="F:metal ion binding"/>
    <property type="evidence" value="ECO:0007669"/>
    <property type="project" value="UniProtKB-KW"/>
</dbReference>
<feature type="domain" description="VOC" evidence="2">
    <location>
        <begin position="2"/>
        <end position="123"/>
    </location>
</feature>
<dbReference type="GeneID" id="25146648"/>
<sequence length="124" mass="13647">MHATHTAVQVSDLEATTAFYEDVLGLSYQREFTGEDGVRNYYVGTDAGASLQFKYDPNGDDDVEPSGIDHLAFAVDDVDATFERVVDESGCDVFLEPTTFDAADRRAGFVYDPDGYVVEFVQPV</sequence>
<dbReference type="SUPFAM" id="SSF54593">
    <property type="entry name" value="Glyoxalase/Bleomycin resistance protein/Dihydroxybiphenyl dioxygenase"/>
    <property type="match status" value="1"/>
</dbReference>
<organism evidence="3 4">
    <name type="scientific">Halostagnicola larsenii XH-48</name>
    <dbReference type="NCBI Taxonomy" id="797299"/>
    <lineage>
        <taxon>Archaea</taxon>
        <taxon>Methanobacteriati</taxon>
        <taxon>Methanobacteriota</taxon>
        <taxon>Stenosarchaea group</taxon>
        <taxon>Halobacteria</taxon>
        <taxon>Halobacteriales</taxon>
        <taxon>Natrialbaceae</taxon>
        <taxon>Halostagnicola</taxon>
    </lineage>
</organism>
<dbReference type="InterPro" id="IPR004360">
    <property type="entry name" value="Glyas_Fos-R_dOase_dom"/>
</dbReference>
<evidence type="ECO:0000313" key="4">
    <source>
        <dbReference type="Proteomes" id="UP000019024"/>
    </source>
</evidence>
<dbReference type="AlphaFoldDB" id="W0JV50"/>
<keyword evidence="3" id="KW-0614">Plasmid</keyword>
<proteinExistence type="predicted"/>
<dbReference type="RefSeq" id="WP_049954164.1">
    <property type="nucleotide sequence ID" value="NZ_CP007056.1"/>
</dbReference>
<dbReference type="PROSITE" id="PS00934">
    <property type="entry name" value="GLYOXALASE_I_1"/>
    <property type="match status" value="1"/>
</dbReference>
<dbReference type="Pfam" id="PF00903">
    <property type="entry name" value="Glyoxalase"/>
    <property type="match status" value="1"/>
</dbReference>
<dbReference type="InterPro" id="IPR037523">
    <property type="entry name" value="VOC_core"/>
</dbReference>
<keyword evidence="4" id="KW-1185">Reference proteome</keyword>
<dbReference type="PROSITE" id="PS51819">
    <property type="entry name" value="VOC"/>
    <property type="match status" value="1"/>
</dbReference>
<dbReference type="InterPro" id="IPR018146">
    <property type="entry name" value="Glyoxalase_1_CS"/>
</dbReference>
<evidence type="ECO:0000313" key="3">
    <source>
        <dbReference type="EMBL" id="AHG01227.1"/>
    </source>
</evidence>
<dbReference type="GO" id="GO:0019243">
    <property type="term" value="P:methylglyoxal catabolic process to D-lactate via S-lactoyl-glutathione"/>
    <property type="evidence" value="ECO:0007669"/>
    <property type="project" value="TreeGrafter"/>
</dbReference>
<reference evidence="3 4" key="1">
    <citation type="submission" date="2014-01" db="EMBL/GenBank/DDBJ databases">
        <authorList>
            <consortium name="DOE Joint Genome Institute"/>
            <person name="Anderson I."/>
            <person name="Huntemann M."/>
            <person name="Han J."/>
            <person name="Chen A."/>
            <person name="Kyrpides N."/>
            <person name="Mavromatis K."/>
            <person name="Markowitz V."/>
            <person name="Palaniappan K."/>
            <person name="Ivanova N."/>
            <person name="Schaumberg A."/>
            <person name="Pati A."/>
            <person name="Liolios K."/>
            <person name="Nordberg H.P."/>
            <person name="Cantor M.N."/>
            <person name="Hua S.X."/>
            <person name="Woyke T."/>
        </authorList>
    </citation>
    <scope>NUCLEOTIDE SEQUENCE [LARGE SCALE GENOMIC DNA]</scope>
    <source>
        <strain evidence="3 4">XH-48</strain>
        <plasmid evidence="4">1</plasmid>
    </source>
</reference>
<dbReference type="HOGENOM" id="CLU_046006_8_4_2"/>
<geneLocation type="plasmid" evidence="3">
    <name>unnamed</name>
</geneLocation>
<dbReference type="PANTHER" id="PTHR46036">
    <property type="entry name" value="LACTOYLGLUTATHIONE LYASE"/>
    <property type="match status" value="1"/>
</dbReference>
<dbReference type="eggNOG" id="arCOG02708">
    <property type="taxonomic scope" value="Archaea"/>
</dbReference>
<evidence type="ECO:0000256" key="1">
    <source>
        <dbReference type="ARBA" id="ARBA00022723"/>
    </source>
</evidence>
<gene>
    <name evidence="3" type="ORF">HALLA_02295</name>
</gene>
<dbReference type="GO" id="GO:0004462">
    <property type="term" value="F:lactoylglutathione lyase activity"/>
    <property type="evidence" value="ECO:0007669"/>
    <property type="project" value="InterPro"/>
</dbReference>
<dbReference type="PANTHER" id="PTHR46036:SF5">
    <property type="entry name" value="LACTOYLGLUTATHIONE LYASE"/>
    <property type="match status" value="1"/>
</dbReference>
<dbReference type="InterPro" id="IPR029068">
    <property type="entry name" value="Glyas_Bleomycin-R_OHBP_Dase"/>
</dbReference>
<name>W0JV50_9EURY</name>
<dbReference type="EMBL" id="CP007056">
    <property type="protein sequence ID" value="AHG01227.1"/>
    <property type="molecule type" value="Genomic_DNA"/>
</dbReference>
<dbReference type="Proteomes" id="UP000019024">
    <property type="component" value="Plasmid unnamed"/>
</dbReference>
<dbReference type="Gene3D" id="3.10.180.10">
    <property type="entry name" value="2,3-Dihydroxybiphenyl 1,2-Dioxygenase, domain 1"/>
    <property type="match status" value="1"/>
</dbReference>
<evidence type="ECO:0000259" key="2">
    <source>
        <dbReference type="PROSITE" id="PS51819"/>
    </source>
</evidence>
<dbReference type="KEGG" id="hlr:HALLA_02295"/>
<dbReference type="OrthoDB" id="358887at2157"/>
<accession>W0JV50</accession>
<protein>
    <recommendedName>
        <fullName evidence="2">VOC domain-containing protein</fullName>
    </recommendedName>
</protein>